<keyword evidence="4" id="KW-1185">Reference proteome</keyword>
<evidence type="ECO:0000259" key="2">
    <source>
        <dbReference type="Pfam" id="PF25273"/>
    </source>
</evidence>
<accession>A0AAV0Y183</accession>
<dbReference type="Pfam" id="PF25273">
    <property type="entry name" value="DUF7869"/>
    <property type="match status" value="1"/>
</dbReference>
<feature type="domain" description="DUF7869" evidence="2">
    <location>
        <begin position="453"/>
        <end position="552"/>
    </location>
</feature>
<organism evidence="3 4">
    <name type="scientific">Macrosiphum euphorbiae</name>
    <name type="common">potato aphid</name>
    <dbReference type="NCBI Taxonomy" id="13131"/>
    <lineage>
        <taxon>Eukaryota</taxon>
        <taxon>Metazoa</taxon>
        <taxon>Ecdysozoa</taxon>
        <taxon>Arthropoda</taxon>
        <taxon>Hexapoda</taxon>
        <taxon>Insecta</taxon>
        <taxon>Pterygota</taxon>
        <taxon>Neoptera</taxon>
        <taxon>Paraneoptera</taxon>
        <taxon>Hemiptera</taxon>
        <taxon>Sternorrhyncha</taxon>
        <taxon>Aphidomorpha</taxon>
        <taxon>Aphidoidea</taxon>
        <taxon>Aphididae</taxon>
        <taxon>Macrosiphini</taxon>
        <taxon>Macrosiphum</taxon>
    </lineage>
</organism>
<gene>
    <name evidence="3" type="ORF">MEUPH1_LOCUS26992</name>
</gene>
<reference evidence="3 4" key="1">
    <citation type="submission" date="2023-01" db="EMBL/GenBank/DDBJ databases">
        <authorList>
            <person name="Whitehead M."/>
        </authorList>
    </citation>
    <scope>NUCLEOTIDE SEQUENCE [LARGE SCALE GENOMIC DNA]</scope>
</reference>
<dbReference type="InterPro" id="IPR057191">
    <property type="entry name" value="DUF7869"/>
</dbReference>
<comment type="caution">
    <text evidence="3">The sequence shown here is derived from an EMBL/GenBank/DDBJ whole genome shotgun (WGS) entry which is preliminary data.</text>
</comment>
<dbReference type="PANTHER" id="PTHR10773:SF19">
    <property type="match status" value="1"/>
</dbReference>
<name>A0AAV0Y183_9HEMI</name>
<protein>
    <recommendedName>
        <fullName evidence="2">DUF7869 domain-containing protein</fullName>
    </recommendedName>
</protein>
<dbReference type="Proteomes" id="UP001160148">
    <property type="component" value="Unassembled WGS sequence"/>
</dbReference>
<proteinExistence type="predicted"/>
<evidence type="ECO:0000313" key="3">
    <source>
        <dbReference type="EMBL" id="CAI6373211.1"/>
    </source>
</evidence>
<dbReference type="EMBL" id="CARXXK010001085">
    <property type="protein sequence ID" value="CAI6373211.1"/>
    <property type="molecule type" value="Genomic_DNA"/>
</dbReference>
<sequence>MINGLVFLKKGDVILSTPKTYAVLTNLKVTPDNNISTEDRYCKMKRKALDFSSDDNLDSEDEWKPNNNHKSSDSEENDNYLSENIMTKESENIVEQEFEDIEIEKEQEIEVETEEDNNLVRWRRGQPEKWKRNVAVKKRKLSKKPLAIDCSKCKFKCSISFNEDYRVQLCREYWSLDYAQQKNFILSRVSQYSVKRHVPITGSRIAKQTSKNYNFLNDNTPIRVCKPFFLKTLSISHGPVDKAFESYNEKTGIHIHTDNRGKKEPVNKKSSETINSIKNHIEKFPTVESHYCRSNTKRQYLDPTLSISKMHELYIHESTEKGNEPVSLTTYRTIFSENYNLDFFKPKKDQCLSCEKFKNAEKPIQEDIATNYENHIRRKDESFAAKNLDKERAILNENVCSATFDLQSVLQIPSSEVSSMYYSRKLCTYNLTVYEAAPPNKAFCYLWTELEGQRGSSEIGSALLKWINQLPQNVNEISLYSDTCSGQNRNQYIAALFLFVVNNSQNINILTHNFMESGHSYMEVDSMHSAIENAKKNVPVYTIHDWLTICRLARSNRRKKSSSPYSAQELKYTDFMDLRSLAGTIMKNRSVDENSEKVNWLKIKVMRYEKSNPSAIKFKYNYSDEEFKIIRVGGRGRPPKCPQTLKQLYTKQIPISDAKKKDLLKLCNTEAIPKEFHEWYKNIPSCTKNKDANIIITEFEDQSE</sequence>
<evidence type="ECO:0000256" key="1">
    <source>
        <dbReference type="SAM" id="MobiDB-lite"/>
    </source>
</evidence>
<dbReference type="PANTHER" id="PTHR10773">
    <property type="entry name" value="DNA-DIRECTED RNA POLYMERASES I, II, AND III SUBUNIT RPABC2"/>
    <property type="match status" value="1"/>
</dbReference>
<dbReference type="AlphaFoldDB" id="A0AAV0Y183"/>
<evidence type="ECO:0000313" key="4">
    <source>
        <dbReference type="Proteomes" id="UP001160148"/>
    </source>
</evidence>
<feature type="region of interest" description="Disordered" evidence="1">
    <location>
        <begin position="53"/>
        <end position="79"/>
    </location>
</feature>